<organism evidence="4 5">
    <name type="scientific">Cinnamomum micranthum f. kanehirae</name>
    <dbReference type="NCBI Taxonomy" id="337451"/>
    <lineage>
        <taxon>Eukaryota</taxon>
        <taxon>Viridiplantae</taxon>
        <taxon>Streptophyta</taxon>
        <taxon>Embryophyta</taxon>
        <taxon>Tracheophyta</taxon>
        <taxon>Spermatophyta</taxon>
        <taxon>Magnoliopsida</taxon>
        <taxon>Magnoliidae</taxon>
        <taxon>Laurales</taxon>
        <taxon>Lauraceae</taxon>
        <taxon>Cinnamomum</taxon>
    </lineage>
</organism>
<gene>
    <name evidence="4" type="ORF">CKAN_01444200</name>
</gene>
<dbReference type="InterPro" id="IPR005162">
    <property type="entry name" value="Retrotrans_gag_dom"/>
</dbReference>
<evidence type="ECO:0008006" key="6">
    <source>
        <dbReference type="Google" id="ProtNLM"/>
    </source>
</evidence>
<evidence type="ECO:0000256" key="1">
    <source>
        <dbReference type="SAM" id="MobiDB-lite"/>
    </source>
</evidence>
<sequence>MDDTTKKTAKTYSNDVGDPMDNPSYTHHSDSPTAILVSPPLTGDNYSTWVRAMRMALRAKNKLGFVTGDITEPSSPSQIPQWERCNDLVTSWILRSLHPDLASSVLYGKTAKDVWEDLSDRFHQPNAPRLFQIKQQISSLRQDKLSVSTYFTRLKALWDEQSSITSLPPCSCGTVKSASELIQQDRVMQFLQGLHESFSTLRSNILLIEPFPSVNKVYSLVSQEEKQRELNISHISSIEASALVTKRTTASDFQRWPGNNSRENATSRSNKNCRYCRRDGHTIEECYKLHGYPSRKPNNGKPLQNRVNHAAATPLHVDGSLLSESQPSNQVNQEHFQNVLAMTSTGPCHEEDDWTG</sequence>
<dbReference type="STRING" id="337451.A0A3S3QJW2"/>
<dbReference type="Pfam" id="PF03732">
    <property type="entry name" value="Retrotrans_gag"/>
    <property type="match status" value="1"/>
</dbReference>
<dbReference type="OrthoDB" id="5544992at2759"/>
<feature type="domain" description="Retrotransposon Copia-like N-terminal" evidence="3">
    <location>
        <begin position="27"/>
        <end position="73"/>
    </location>
</feature>
<feature type="domain" description="Retrotransposon gag" evidence="2">
    <location>
        <begin position="112"/>
        <end position="195"/>
    </location>
</feature>
<name>A0A3S3QJW2_9MAGN</name>
<dbReference type="InterPro" id="IPR029472">
    <property type="entry name" value="Copia-like_N"/>
</dbReference>
<dbReference type="PANTHER" id="PTHR37610:SF97">
    <property type="entry name" value="RETROTRANSPOSON GAG DOMAIN-CONTAINING PROTEIN"/>
    <property type="match status" value="1"/>
</dbReference>
<comment type="caution">
    <text evidence="4">The sequence shown here is derived from an EMBL/GenBank/DDBJ whole genome shotgun (WGS) entry which is preliminary data.</text>
</comment>
<dbReference type="Proteomes" id="UP000283530">
    <property type="component" value="Unassembled WGS sequence"/>
</dbReference>
<evidence type="ECO:0000313" key="5">
    <source>
        <dbReference type="Proteomes" id="UP000283530"/>
    </source>
</evidence>
<keyword evidence="5" id="KW-1185">Reference proteome</keyword>
<dbReference type="AlphaFoldDB" id="A0A3S3QJW2"/>
<reference evidence="4 5" key="1">
    <citation type="journal article" date="2019" name="Nat. Plants">
        <title>Stout camphor tree genome fills gaps in understanding of flowering plant genome evolution.</title>
        <authorList>
            <person name="Chaw S.M."/>
            <person name="Liu Y.C."/>
            <person name="Wu Y.W."/>
            <person name="Wang H.Y."/>
            <person name="Lin C.I."/>
            <person name="Wu C.S."/>
            <person name="Ke H.M."/>
            <person name="Chang L.Y."/>
            <person name="Hsu C.Y."/>
            <person name="Yang H.T."/>
            <person name="Sudianto E."/>
            <person name="Hsu M.H."/>
            <person name="Wu K.P."/>
            <person name="Wang L.N."/>
            <person name="Leebens-Mack J.H."/>
            <person name="Tsai I.J."/>
        </authorList>
    </citation>
    <scope>NUCLEOTIDE SEQUENCE [LARGE SCALE GENOMIC DNA]</scope>
    <source>
        <strain evidence="5">cv. Chaw 1501</strain>
        <tissue evidence="4">Young leaves</tissue>
    </source>
</reference>
<dbReference type="PANTHER" id="PTHR37610">
    <property type="entry name" value="CCHC-TYPE DOMAIN-CONTAINING PROTEIN"/>
    <property type="match status" value="1"/>
</dbReference>
<evidence type="ECO:0000259" key="2">
    <source>
        <dbReference type="Pfam" id="PF03732"/>
    </source>
</evidence>
<proteinExistence type="predicted"/>
<evidence type="ECO:0000259" key="3">
    <source>
        <dbReference type="Pfam" id="PF14244"/>
    </source>
</evidence>
<feature type="region of interest" description="Disordered" evidence="1">
    <location>
        <begin position="1"/>
        <end position="33"/>
    </location>
</feature>
<dbReference type="EMBL" id="QPKB01000005">
    <property type="protein sequence ID" value="RWR85571.1"/>
    <property type="molecule type" value="Genomic_DNA"/>
</dbReference>
<protein>
    <recommendedName>
        <fullName evidence="6">Retrotransposon Copia-like N-terminal domain-containing protein</fullName>
    </recommendedName>
</protein>
<dbReference type="Pfam" id="PF14244">
    <property type="entry name" value="Retrotran_gag_3"/>
    <property type="match status" value="1"/>
</dbReference>
<evidence type="ECO:0000313" key="4">
    <source>
        <dbReference type="EMBL" id="RWR85571.1"/>
    </source>
</evidence>
<accession>A0A3S3QJW2</accession>